<protein>
    <submittedName>
        <fullName evidence="2">Uncharacterized protein</fullName>
    </submittedName>
</protein>
<dbReference type="AlphaFoldDB" id="A0A9Q0R2F8"/>
<name>A0A9Q0R2F8_9MAGN</name>
<organism evidence="2 3">
    <name type="scientific">Protea cynaroides</name>
    <dbReference type="NCBI Taxonomy" id="273540"/>
    <lineage>
        <taxon>Eukaryota</taxon>
        <taxon>Viridiplantae</taxon>
        <taxon>Streptophyta</taxon>
        <taxon>Embryophyta</taxon>
        <taxon>Tracheophyta</taxon>
        <taxon>Spermatophyta</taxon>
        <taxon>Magnoliopsida</taxon>
        <taxon>Proteales</taxon>
        <taxon>Proteaceae</taxon>
        <taxon>Protea</taxon>
    </lineage>
</organism>
<reference evidence="2" key="1">
    <citation type="journal article" date="2023" name="Plant J.">
        <title>The genome of the king protea, Protea cynaroides.</title>
        <authorList>
            <person name="Chang J."/>
            <person name="Duong T.A."/>
            <person name="Schoeman C."/>
            <person name="Ma X."/>
            <person name="Roodt D."/>
            <person name="Barker N."/>
            <person name="Li Z."/>
            <person name="Van de Peer Y."/>
            <person name="Mizrachi E."/>
        </authorList>
    </citation>
    <scope>NUCLEOTIDE SEQUENCE</scope>
    <source>
        <tissue evidence="2">Young leaves</tissue>
    </source>
</reference>
<sequence>MSGSRECMLNLETAPGPDKSQEEESRQNTAKTLRRLYDALTLDKGGSYESGQRVQRERNLKVVIRSVRWRVRTGLGYGTRGNGGLWLGEETGGLVTTAIDETETEVGKVEIGFDVDIGTGEKQRRRSKWTGVKQDG</sequence>
<gene>
    <name evidence="2" type="ORF">NE237_031730</name>
</gene>
<evidence type="ECO:0000313" key="2">
    <source>
        <dbReference type="EMBL" id="KAJ4980893.1"/>
    </source>
</evidence>
<feature type="region of interest" description="Disordered" evidence="1">
    <location>
        <begin position="1"/>
        <end position="29"/>
    </location>
</feature>
<keyword evidence="3" id="KW-1185">Reference proteome</keyword>
<dbReference type="Proteomes" id="UP001141806">
    <property type="component" value="Unassembled WGS sequence"/>
</dbReference>
<dbReference type="EMBL" id="JAMYWD010000001">
    <property type="protein sequence ID" value="KAJ4980893.1"/>
    <property type="molecule type" value="Genomic_DNA"/>
</dbReference>
<accession>A0A9Q0R2F8</accession>
<proteinExistence type="predicted"/>
<comment type="caution">
    <text evidence="2">The sequence shown here is derived from an EMBL/GenBank/DDBJ whole genome shotgun (WGS) entry which is preliminary data.</text>
</comment>
<evidence type="ECO:0000313" key="3">
    <source>
        <dbReference type="Proteomes" id="UP001141806"/>
    </source>
</evidence>
<evidence type="ECO:0000256" key="1">
    <source>
        <dbReference type="SAM" id="MobiDB-lite"/>
    </source>
</evidence>